<gene>
    <name evidence="1" type="ORF">DEA37_0002314</name>
</gene>
<accession>A0A5J4NDS1</accession>
<organism evidence="1 2">
    <name type="scientific">Paragonimus westermani</name>
    <dbReference type="NCBI Taxonomy" id="34504"/>
    <lineage>
        <taxon>Eukaryota</taxon>
        <taxon>Metazoa</taxon>
        <taxon>Spiralia</taxon>
        <taxon>Lophotrochozoa</taxon>
        <taxon>Platyhelminthes</taxon>
        <taxon>Trematoda</taxon>
        <taxon>Digenea</taxon>
        <taxon>Plagiorchiida</taxon>
        <taxon>Troglotremata</taxon>
        <taxon>Troglotrematidae</taxon>
        <taxon>Paragonimus</taxon>
    </lineage>
</organism>
<evidence type="ECO:0000313" key="1">
    <source>
        <dbReference type="EMBL" id="KAA3673610.1"/>
    </source>
</evidence>
<dbReference type="EMBL" id="QNGE01003789">
    <property type="protein sequence ID" value="KAA3673610.1"/>
    <property type="molecule type" value="Genomic_DNA"/>
</dbReference>
<protein>
    <submittedName>
        <fullName evidence="1">Uncharacterized protein</fullName>
    </submittedName>
</protein>
<comment type="caution">
    <text evidence="1">The sequence shown here is derived from an EMBL/GenBank/DDBJ whole genome shotgun (WGS) entry which is preliminary data.</text>
</comment>
<dbReference type="Proteomes" id="UP000324629">
    <property type="component" value="Unassembled WGS sequence"/>
</dbReference>
<keyword evidence="2" id="KW-1185">Reference proteome</keyword>
<reference evidence="1 2" key="1">
    <citation type="journal article" date="2019" name="Gigascience">
        <title>Whole-genome sequence of the oriental lung fluke Paragonimus westermani.</title>
        <authorList>
            <person name="Oey H."/>
            <person name="Zakrzewski M."/>
            <person name="Narain K."/>
            <person name="Devi K.R."/>
            <person name="Agatsuma T."/>
            <person name="Nawaratna S."/>
            <person name="Gobert G.N."/>
            <person name="Jones M.K."/>
            <person name="Ragan M.A."/>
            <person name="McManus D.P."/>
            <person name="Krause L."/>
        </authorList>
    </citation>
    <scope>NUCLEOTIDE SEQUENCE [LARGE SCALE GENOMIC DNA]</scope>
    <source>
        <strain evidence="1 2">IND2009</strain>
    </source>
</reference>
<proteinExistence type="predicted"/>
<name>A0A5J4NDS1_9TREM</name>
<evidence type="ECO:0000313" key="2">
    <source>
        <dbReference type="Proteomes" id="UP000324629"/>
    </source>
</evidence>
<sequence>MCGLGQRKRHKHPAELNAERLAVLPRQKDEWSDYSIQKLVNLANAMVSLLSFKSVLYQRLASKFAGRRNDAAKSALDGPWASAYKREVTLPMRMRECWKEILETENKPGLRPLVIDKYEWNVLAAVSFRETQKALHDSTGMAPGIDWFRTGDFLKWKLEAVAQLLNLMLLLESPT</sequence>
<dbReference type="AlphaFoldDB" id="A0A5J4NDS1"/>